<gene>
    <name evidence="8" type="ORF">GSI_02441</name>
</gene>
<name>A0A2G8SPL5_9APHY</name>
<feature type="coiled-coil region" evidence="5">
    <location>
        <begin position="112"/>
        <end position="161"/>
    </location>
</feature>
<dbReference type="InterPro" id="IPR045119">
    <property type="entry name" value="SUN1-5"/>
</dbReference>
<keyword evidence="9" id="KW-1185">Reference proteome</keyword>
<evidence type="ECO:0000256" key="2">
    <source>
        <dbReference type="ARBA" id="ARBA00022692"/>
    </source>
</evidence>
<dbReference type="EMBL" id="AYKW01000003">
    <property type="protein sequence ID" value="PIL35711.1"/>
    <property type="molecule type" value="Genomic_DNA"/>
</dbReference>
<dbReference type="Gene3D" id="2.60.120.260">
    <property type="entry name" value="Galactose-binding domain-like"/>
    <property type="match status" value="1"/>
</dbReference>
<evidence type="ECO:0000313" key="8">
    <source>
        <dbReference type="EMBL" id="PIL35711.1"/>
    </source>
</evidence>
<accession>A0A2G8SPL5</accession>
<dbReference type="InterPro" id="IPR012919">
    <property type="entry name" value="SUN_dom"/>
</dbReference>
<sequence>MWIVRTILSVIAAIGQVLVHPLLLRYAVVGGTVWLAWYALHSGLLDLRSLPFPRGPSLPYQPPDIPAADLVALSARLQTLEKAFAGLSLDSERSRAYIEGDSKHRADVASRLGSLESRIQKESSRAQDAESKFRAVASDNVNAVKKEMSQLSSQLQTLRDAEARRPSIGSDEEARAKLKALEERVGSVEGGVKDALEIGKNAAKAGAISGSVAQWWNGLATGKTKGVTIKSSDGQDVTSLINQLVDNAVMRTSKDTLARVDFALHSGGARIIPSLTSETLEVRPSGLRNQIIGLVTGGNGYAIGRPPVTALHHETHTGHCWPFGGTHGQLAVALAAPVYITDVTIDHVAKEVAMDMRSAPRQMELWGLVEGNDNIEKVQNWRDQRAVHRQALEEAGQPVPPNLADEVAYPRTLPKYPEYIRVANFTYDIHAAQHIQTFPVRDEIRELGIDFGVVILLVKSNWGKDEFTCLYRMRVHGERVGEVPLPYPEEE</sequence>
<evidence type="ECO:0000313" key="9">
    <source>
        <dbReference type="Proteomes" id="UP000230002"/>
    </source>
</evidence>
<reference evidence="8 9" key="1">
    <citation type="journal article" date="2015" name="Sci. Rep.">
        <title>Chromosome-level genome map provides insights into diverse defense mechanisms in the medicinal fungus Ganoderma sinense.</title>
        <authorList>
            <person name="Zhu Y."/>
            <person name="Xu J."/>
            <person name="Sun C."/>
            <person name="Zhou S."/>
            <person name="Xu H."/>
            <person name="Nelson D.R."/>
            <person name="Qian J."/>
            <person name="Song J."/>
            <person name="Luo H."/>
            <person name="Xiang L."/>
            <person name="Li Y."/>
            <person name="Xu Z."/>
            <person name="Ji A."/>
            <person name="Wang L."/>
            <person name="Lu S."/>
            <person name="Hayward A."/>
            <person name="Sun W."/>
            <person name="Li X."/>
            <person name="Schwartz D.C."/>
            <person name="Wang Y."/>
            <person name="Chen S."/>
        </authorList>
    </citation>
    <scope>NUCLEOTIDE SEQUENCE [LARGE SCALE GENOMIC DNA]</scope>
    <source>
        <strain evidence="8 9">ZZ0214-1</strain>
    </source>
</reference>
<dbReference type="STRING" id="1077348.A0A2G8SPL5"/>
<comment type="subcellular location">
    <subcellularLocation>
        <location evidence="1">Membrane</location>
    </subcellularLocation>
</comment>
<dbReference type="Pfam" id="PF07738">
    <property type="entry name" value="Sad1_UNC"/>
    <property type="match status" value="2"/>
</dbReference>
<keyword evidence="2 6" id="KW-0812">Transmembrane</keyword>
<organism evidence="8 9">
    <name type="scientific">Ganoderma sinense ZZ0214-1</name>
    <dbReference type="NCBI Taxonomy" id="1077348"/>
    <lineage>
        <taxon>Eukaryota</taxon>
        <taxon>Fungi</taxon>
        <taxon>Dikarya</taxon>
        <taxon>Basidiomycota</taxon>
        <taxon>Agaricomycotina</taxon>
        <taxon>Agaricomycetes</taxon>
        <taxon>Polyporales</taxon>
        <taxon>Polyporaceae</taxon>
        <taxon>Ganoderma</taxon>
    </lineage>
</organism>
<dbReference type="GO" id="GO:0034993">
    <property type="term" value="C:meiotic nuclear membrane microtubule tethering complex"/>
    <property type="evidence" value="ECO:0007669"/>
    <property type="project" value="TreeGrafter"/>
</dbReference>
<protein>
    <recommendedName>
        <fullName evidence="7">SUN domain-containing protein</fullName>
    </recommendedName>
</protein>
<dbReference type="GO" id="GO:0043495">
    <property type="term" value="F:protein-membrane adaptor activity"/>
    <property type="evidence" value="ECO:0007669"/>
    <property type="project" value="TreeGrafter"/>
</dbReference>
<dbReference type="PANTHER" id="PTHR12911">
    <property type="entry name" value="SAD1/UNC-84-LIKE PROTEIN-RELATED"/>
    <property type="match status" value="1"/>
</dbReference>
<dbReference type="AlphaFoldDB" id="A0A2G8SPL5"/>
<keyword evidence="5" id="KW-0175">Coiled coil</keyword>
<proteinExistence type="predicted"/>
<comment type="caution">
    <text evidence="8">The sequence shown here is derived from an EMBL/GenBank/DDBJ whole genome shotgun (WGS) entry which is preliminary data.</text>
</comment>
<feature type="transmembrane region" description="Helical" evidence="6">
    <location>
        <begin position="7"/>
        <end position="40"/>
    </location>
</feature>
<dbReference type="Proteomes" id="UP000230002">
    <property type="component" value="Unassembled WGS sequence"/>
</dbReference>
<dbReference type="OrthoDB" id="342281at2759"/>
<dbReference type="PROSITE" id="PS51469">
    <property type="entry name" value="SUN"/>
    <property type="match status" value="1"/>
</dbReference>
<evidence type="ECO:0000256" key="4">
    <source>
        <dbReference type="ARBA" id="ARBA00023136"/>
    </source>
</evidence>
<evidence type="ECO:0000256" key="6">
    <source>
        <dbReference type="SAM" id="Phobius"/>
    </source>
</evidence>
<feature type="domain" description="SUN" evidence="7">
    <location>
        <begin position="268"/>
        <end position="480"/>
    </location>
</feature>
<evidence type="ECO:0000256" key="1">
    <source>
        <dbReference type="ARBA" id="ARBA00004370"/>
    </source>
</evidence>
<evidence type="ECO:0000256" key="5">
    <source>
        <dbReference type="SAM" id="Coils"/>
    </source>
</evidence>
<evidence type="ECO:0000256" key="3">
    <source>
        <dbReference type="ARBA" id="ARBA00022989"/>
    </source>
</evidence>
<dbReference type="PANTHER" id="PTHR12911:SF8">
    <property type="entry name" value="KLAROID PROTEIN-RELATED"/>
    <property type="match status" value="1"/>
</dbReference>
<evidence type="ECO:0000259" key="7">
    <source>
        <dbReference type="PROSITE" id="PS51469"/>
    </source>
</evidence>
<keyword evidence="3 6" id="KW-1133">Transmembrane helix</keyword>
<keyword evidence="4 6" id="KW-0472">Membrane</keyword>